<dbReference type="EMBL" id="CBIN010000066">
    <property type="protein sequence ID" value="CDE22271.1"/>
    <property type="molecule type" value="Genomic_DNA"/>
</dbReference>
<protein>
    <submittedName>
        <fullName evidence="1">Uncharacterized protein</fullName>
    </submittedName>
</protein>
<evidence type="ECO:0000313" key="1">
    <source>
        <dbReference type="EMBL" id="CDE22271.1"/>
    </source>
</evidence>
<accession>R7G5R0</accession>
<organism evidence="1 2">
    <name type="scientific">Amedibacillus dolichus CAG:375</name>
    <dbReference type="NCBI Taxonomy" id="1263076"/>
    <lineage>
        <taxon>Bacteria</taxon>
        <taxon>Bacillati</taxon>
        <taxon>Bacillota</taxon>
        <taxon>Erysipelotrichia</taxon>
        <taxon>Erysipelotrichales</taxon>
        <taxon>Erysipelotrichaceae</taxon>
        <taxon>Amedibacillus</taxon>
    </lineage>
</organism>
<proteinExistence type="predicted"/>
<comment type="caution">
    <text evidence="1">The sequence shown here is derived from an EMBL/GenBank/DDBJ whole genome shotgun (WGS) entry which is preliminary data.</text>
</comment>
<dbReference type="RefSeq" id="WP_022420297.1">
    <property type="nucleotide sequence ID" value="NZ_FR898571.1"/>
</dbReference>
<reference evidence="1" key="1">
    <citation type="submission" date="2012-11" db="EMBL/GenBank/DDBJ databases">
        <title>Dependencies among metagenomic species, viruses, plasmids and units of genetic variation.</title>
        <authorList>
            <person name="Nielsen H.B."/>
            <person name="Almeida M."/>
            <person name="Juncker A.S."/>
            <person name="Rasmussen S."/>
            <person name="Li J."/>
            <person name="Sunagawa S."/>
            <person name="Plichta D."/>
            <person name="Gautier L."/>
            <person name="Le Chatelier E."/>
            <person name="Peletier E."/>
            <person name="Bonde I."/>
            <person name="Nielsen T."/>
            <person name="Manichanh C."/>
            <person name="Arumugam M."/>
            <person name="Batto J."/>
            <person name="Santos M.B.Q.D."/>
            <person name="Blom N."/>
            <person name="Borruel N."/>
            <person name="Burgdorf K.S."/>
            <person name="Boumezbeur F."/>
            <person name="Casellas F."/>
            <person name="Dore J."/>
            <person name="Guarner F."/>
            <person name="Hansen T."/>
            <person name="Hildebrand F."/>
            <person name="Kaas R.S."/>
            <person name="Kennedy S."/>
            <person name="Kristiansen K."/>
            <person name="Kultima J.R."/>
            <person name="Leonard P."/>
            <person name="Levenez F."/>
            <person name="Lund O."/>
            <person name="Moumen B."/>
            <person name="Le Paslier D."/>
            <person name="Pons N."/>
            <person name="Pedersen O."/>
            <person name="Prifti E."/>
            <person name="Qin J."/>
            <person name="Raes J."/>
            <person name="Tap J."/>
            <person name="Tims S."/>
            <person name="Ussery D.W."/>
            <person name="Yamada T."/>
            <person name="MetaHit consortium"/>
            <person name="Renault P."/>
            <person name="Sicheritz-Ponten T."/>
            <person name="Bork P."/>
            <person name="Wang J."/>
            <person name="Brunak S."/>
            <person name="Ehrlich S.D."/>
        </authorList>
    </citation>
    <scope>NUCLEOTIDE SEQUENCE [LARGE SCALE GENOMIC DNA]</scope>
</reference>
<sequence>MKIEEKRKQFKLNSVTLDKIQKLKNAKELENPGIKIYEKDIVIQAIDLAYSAKFGKDVFDETIERLDTVISNSVHKLLLEHLNPMAEAFSNLYHQEELNKEAMLLILRANNVVRKEEEGIFQQLLKNESLEEVITAALRKKKEVLKEYE</sequence>
<gene>
    <name evidence="1" type="ORF">BN631_00913</name>
</gene>
<name>R7G5R0_9FIRM</name>
<evidence type="ECO:0000313" key="2">
    <source>
        <dbReference type="Proteomes" id="UP000018093"/>
    </source>
</evidence>
<dbReference type="Proteomes" id="UP000018093">
    <property type="component" value="Unassembled WGS sequence"/>
</dbReference>
<dbReference type="AlphaFoldDB" id="R7G5R0"/>